<evidence type="ECO:0000256" key="1">
    <source>
        <dbReference type="ARBA" id="ARBA00022475"/>
    </source>
</evidence>
<evidence type="ECO:0000313" key="9">
    <source>
        <dbReference type="EMBL" id="OGL52740.1"/>
    </source>
</evidence>
<dbReference type="EMBL" id="MGDI01000030">
    <property type="protein sequence ID" value="OGL52740.1"/>
    <property type="molecule type" value="Genomic_DNA"/>
</dbReference>
<name>A0A1F7SG25_9BACT</name>
<evidence type="ECO:0000256" key="5">
    <source>
        <dbReference type="ARBA" id="ARBA00023136"/>
    </source>
</evidence>
<keyword evidence="5 8" id="KW-0472">Membrane</keyword>
<dbReference type="PANTHER" id="PTHR37485">
    <property type="entry name" value="CELL DIVISION PROTEIN FTSB"/>
    <property type="match status" value="1"/>
</dbReference>
<dbReference type="InterPro" id="IPR023081">
    <property type="entry name" value="Cell_div_FtsB"/>
</dbReference>
<evidence type="ECO:0000256" key="3">
    <source>
        <dbReference type="ARBA" id="ARBA00022692"/>
    </source>
</evidence>
<feature type="coiled-coil region" evidence="7">
    <location>
        <begin position="45"/>
        <end position="79"/>
    </location>
</feature>
<keyword evidence="7" id="KW-0175">Coiled coil</keyword>
<keyword evidence="4 8" id="KW-1133">Transmembrane helix</keyword>
<comment type="caution">
    <text evidence="9">The sequence shown here is derived from an EMBL/GenBank/DDBJ whole genome shotgun (WGS) entry which is preliminary data.</text>
</comment>
<keyword evidence="3 8" id="KW-0812">Transmembrane</keyword>
<keyword evidence="2" id="KW-0132">Cell division</keyword>
<evidence type="ECO:0008006" key="11">
    <source>
        <dbReference type="Google" id="ProtNLM"/>
    </source>
</evidence>
<dbReference type="AlphaFoldDB" id="A0A1F7SG25"/>
<accession>A0A1F7SG25</accession>
<evidence type="ECO:0000313" key="10">
    <source>
        <dbReference type="Proteomes" id="UP000178082"/>
    </source>
</evidence>
<reference evidence="9 10" key="1">
    <citation type="journal article" date="2016" name="Nat. Commun.">
        <title>Thousands of microbial genomes shed light on interconnected biogeochemical processes in an aquifer system.</title>
        <authorList>
            <person name="Anantharaman K."/>
            <person name="Brown C.T."/>
            <person name="Hug L.A."/>
            <person name="Sharon I."/>
            <person name="Castelle C.J."/>
            <person name="Probst A.J."/>
            <person name="Thomas B.C."/>
            <person name="Singh A."/>
            <person name="Wilkins M.J."/>
            <person name="Karaoz U."/>
            <person name="Brodie E.L."/>
            <person name="Williams K.H."/>
            <person name="Hubbard S.S."/>
            <person name="Banfield J.F."/>
        </authorList>
    </citation>
    <scope>NUCLEOTIDE SEQUENCE [LARGE SCALE GENOMIC DNA]</scope>
</reference>
<proteinExistence type="predicted"/>
<evidence type="ECO:0000256" key="4">
    <source>
        <dbReference type="ARBA" id="ARBA00022989"/>
    </source>
</evidence>
<evidence type="ECO:0000256" key="8">
    <source>
        <dbReference type="SAM" id="Phobius"/>
    </source>
</evidence>
<evidence type="ECO:0000256" key="2">
    <source>
        <dbReference type="ARBA" id="ARBA00022618"/>
    </source>
</evidence>
<dbReference type="PANTHER" id="PTHR37485:SF1">
    <property type="entry name" value="CELL DIVISION PROTEIN FTSB"/>
    <property type="match status" value="1"/>
</dbReference>
<keyword evidence="6" id="KW-0131">Cell cycle</keyword>
<protein>
    <recommendedName>
        <fullName evidence="11">Septum formation initiator</fullName>
    </recommendedName>
</protein>
<evidence type="ECO:0000256" key="6">
    <source>
        <dbReference type="ARBA" id="ARBA00023306"/>
    </source>
</evidence>
<dbReference type="GO" id="GO:0043093">
    <property type="term" value="P:FtsZ-dependent cytokinesis"/>
    <property type="evidence" value="ECO:0007669"/>
    <property type="project" value="TreeGrafter"/>
</dbReference>
<dbReference type="STRING" id="1817883.A3G31_03725"/>
<evidence type="ECO:0000256" key="7">
    <source>
        <dbReference type="SAM" id="Coils"/>
    </source>
</evidence>
<sequence length="110" mass="12945">MIKKVKKINNSLGSGRFKLTIYLVVFYFVFLALNFVFGDKGYFRMKELNTKKEELIAEMEKVSQENEQLSNELIAAKNSQFWIEKVAREELDMVKDGEIVFKFYEKEGGR</sequence>
<dbReference type="Proteomes" id="UP000178082">
    <property type="component" value="Unassembled WGS sequence"/>
</dbReference>
<dbReference type="InterPro" id="IPR007060">
    <property type="entry name" value="FtsL/DivIC"/>
</dbReference>
<dbReference type="GO" id="GO:0030428">
    <property type="term" value="C:cell septum"/>
    <property type="evidence" value="ECO:0007669"/>
    <property type="project" value="TreeGrafter"/>
</dbReference>
<organism evidence="9 10">
    <name type="scientific">Candidatus Schekmanbacteria bacterium RIFCSPLOWO2_12_FULL_38_15</name>
    <dbReference type="NCBI Taxonomy" id="1817883"/>
    <lineage>
        <taxon>Bacteria</taxon>
        <taxon>Candidatus Schekmaniibacteriota</taxon>
    </lineage>
</organism>
<feature type="transmembrane region" description="Helical" evidence="8">
    <location>
        <begin position="19"/>
        <end position="37"/>
    </location>
</feature>
<dbReference type="Pfam" id="PF04977">
    <property type="entry name" value="DivIC"/>
    <property type="match status" value="1"/>
</dbReference>
<keyword evidence="1" id="KW-1003">Cell membrane</keyword>
<gene>
    <name evidence="9" type="ORF">A3G31_03725</name>
</gene>